<feature type="chain" id="PRO_5030507358" description="Peptidase M61 catalytic domain-containing protein" evidence="1">
    <location>
        <begin position="21"/>
        <end position="407"/>
    </location>
</feature>
<keyword evidence="1" id="KW-0732">Signal</keyword>
<dbReference type="EMBL" id="JACFXU010000013">
    <property type="protein sequence ID" value="MBA6412647.1"/>
    <property type="molecule type" value="Genomic_DNA"/>
</dbReference>
<protein>
    <recommendedName>
        <fullName evidence="4">Peptidase M61 catalytic domain-containing protein</fullName>
    </recommendedName>
</protein>
<gene>
    <name evidence="2" type="ORF">H2508_05925</name>
</gene>
<sequence>MKLIPFIWLTIILVTQAAAAAPYDIDYQVSVDPQSGLAQVTVALTGKELPSRLTLHIDPQRHLNFASEQPFESDDDELVWRPQAPTSKLRYDFVIDNKKGRDSYDSMITADWAVLRSDKLIPPIAAKAKSGLKSRATLLFKMPDSWSSAAPYEALQEQDNHYRIHDPGRRFLRPKGWLILGEIASRQDIIAGTNVRVAAPRGQDIRLQDTLAFINWTLPAIKKLFPQIPSHLLIVSAPDPMWRGGLSAPNSLFMHGDRPLISGNRTSSLIHELVHVGTSIHGTQYSDWIVEGIAEYYAVQILRRTGGISNYRYEQALSALAKWGEESEELLTGSSSGATTARAVTLLHHLDLELKQKSDGKVGLDNIAKELADSGGTVTVKDFIAIAERWAGSELKALEPIKVRIED</sequence>
<dbReference type="AlphaFoldDB" id="A0A7W2TVC3"/>
<evidence type="ECO:0000313" key="2">
    <source>
        <dbReference type="EMBL" id="MBA6412647.1"/>
    </source>
</evidence>
<proteinExistence type="predicted"/>
<comment type="caution">
    <text evidence="2">The sequence shown here is derived from an EMBL/GenBank/DDBJ whole genome shotgun (WGS) entry which is preliminary data.</text>
</comment>
<evidence type="ECO:0008006" key="4">
    <source>
        <dbReference type="Google" id="ProtNLM"/>
    </source>
</evidence>
<dbReference type="RefSeq" id="WP_182170061.1">
    <property type="nucleotide sequence ID" value="NZ_JACFXU010000013.1"/>
</dbReference>
<dbReference type="Proteomes" id="UP000539350">
    <property type="component" value="Unassembled WGS sequence"/>
</dbReference>
<organism evidence="2 3">
    <name type="scientific">Sediminihaliea albiluteola</name>
    <dbReference type="NCBI Taxonomy" id="2758564"/>
    <lineage>
        <taxon>Bacteria</taxon>
        <taxon>Pseudomonadati</taxon>
        <taxon>Pseudomonadota</taxon>
        <taxon>Gammaproteobacteria</taxon>
        <taxon>Cellvibrionales</taxon>
        <taxon>Halieaceae</taxon>
        <taxon>Sediminihaliea</taxon>
    </lineage>
</organism>
<accession>A0A7W2TVC3</accession>
<evidence type="ECO:0000256" key="1">
    <source>
        <dbReference type="SAM" id="SignalP"/>
    </source>
</evidence>
<name>A0A7W2TVC3_9GAMM</name>
<keyword evidence="3" id="KW-1185">Reference proteome</keyword>
<feature type="signal peptide" evidence="1">
    <location>
        <begin position="1"/>
        <end position="20"/>
    </location>
</feature>
<reference evidence="2 3" key="1">
    <citation type="submission" date="2020-07" db="EMBL/GenBank/DDBJ databases">
        <title>Halieaceae bacterium, F7430, whole genome shotgun sequencing project.</title>
        <authorList>
            <person name="Jiang S."/>
            <person name="Liu Z.W."/>
            <person name="Du Z.J."/>
        </authorList>
    </citation>
    <scope>NUCLEOTIDE SEQUENCE [LARGE SCALE GENOMIC DNA]</scope>
    <source>
        <strain evidence="2 3">F7430</strain>
    </source>
</reference>
<evidence type="ECO:0000313" key="3">
    <source>
        <dbReference type="Proteomes" id="UP000539350"/>
    </source>
</evidence>